<evidence type="ECO:0000313" key="5">
    <source>
        <dbReference type="EMBL" id="KAG8467932.1"/>
    </source>
</evidence>
<dbReference type="SUPFAM" id="SSF50494">
    <property type="entry name" value="Trypsin-like serine proteases"/>
    <property type="match status" value="1"/>
</dbReference>
<evidence type="ECO:0000313" key="6">
    <source>
        <dbReference type="Proteomes" id="UP000751190"/>
    </source>
</evidence>
<dbReference type="GO" id="GO:0006508">
    <property type="term" value="P:proteolysis"/>
    <property type="evidence" value="ECO:0007669"/>
    <property type="project" value="UniProtKB-KW"/>
</dbReference>
<evidence type="ECO:0000256" key="3">
    <source>
        <dbReference type="ARBA" id="ARBA00022801"/>
    </source>
</evidence>
<organism evidence="5 6">
    <name type="scientific">Diacronema lutheri</name>
    <name type="common">Unicellular marine alga</name>
    <name type="synonym">Monochrysis lutheri</name>
    <dbReference type="NCBI Taxonomy" id="2081491"/>
    <lineage>
        <taxon>Eukaryota</taxon>
        <taxon>Haptista</taxon>
        <taxon>Haptophyta</taxon>
        <taxon>Pavlovophyceae</taxon>
        <taxon>Pavlovales</taxon>
        <taxon>Pavlovaceae</taxon>
        <taxon>Diacronema</taxon>
    </lineage>
</organism>
<comment type="caution">
    <text evidence="5">The sequence shown here is derived from an EMBL/GenBank/DDBJ whole genome shotgun (WGS) entry which is preliminary data.</text>
</comment>
<dbReference type="EMBL" id="JAGTXO010000005">
    <property type="protein sequence ID" value="KAG8467932.1"/>
    <property type="molecule type" value="Genomic_DNA"/>
</dbReference>
<keyword evidence="2" id="KW-0645">Protease</keyword>
<gene>
    <name evidence="5" type="ORF">KFE25_006984</name>
</gene>
<dbReference type="InterPro" id="IPR009003">
    <property type="entry name" value="Peptidase_S1_PA"/>
</dbReference>
<dbReference type="InterPro" id="IPR001478">
    <property type="entry name" value="PDZ"/>
</dbReference>
<dbReference type="Gene3D" id="2.30.42.10">
    <property type="match status" value="1"/>
</dbReference>
<dbReference type="Pfam" id="PF13365">
    <property type="entry name" value="Trypsin_2"/>
    <property type="match status" value="1"/>
</dbReference>
<dbReference type="GO" id="GO:0004252">
    <property type="term" value="F:serine-type endopeptidase activity"/>
    <property type="evidence" value="ECO:0007669"/>
    <property type="project" value="InterPro"/>
</dbReference>
<dbReference type="SUPFAM" id="SSF50156">
    <property type="entry name" value="PDZ domain-like"/>
    <property type="match status" value="1"/>
</dbReference>
<dbReference type="InterPro" id="IPR001940">
    <property type="entry name" value="Peptidase_S1C"/>
</dbReference>
<dbReference type="PANTHER" id="PTHR43343:SF3">
    <property type="entry name" value="PROTEASE DO-LIKE 8, CHLOROPLASTIC"/>
    <property type="match status" value="1"/>
</dbReference>
<dbReference type="OMA" id="IMSPEGY"/>
<dbReference type="InterPro" id="IPR036034">
    <property type="entry name" value="PDZ_sf"/>
</dbReference>
<reference evidence="5" key="1">
    <citation type="submission" date="2021-05" db="EMBL/GenBank/DDBJ databases">
        <title>The genome of the haptophyte Pavlova lutheri (Diacronema luteri, Pavlovales) - a model for lipid biosynthesis in eukaryotic algae.</title>
        <authorList>
            <person name="Hulatt C.J."/>
            <person name="Posewitz M.C."/>
        </authorList>
    </citation>
    <scope>NUCLEOTIDE SEQUENCE</scope>
    <source>
        <strain evidence="5">NIVA-4/92</strain>
    </source>
</reference>
<dbReference type="OrthoDB" id="4217619at2759"/>
<name>A0A8J6CAR6_DIALT</name>
<evidence type="ECO:0000259" key="4">
    <source>
        <dbReference type="SMART" id="SM00228"/>
    </source>
</evidence>
<keyword evidence="6" id="KW-1185">Reference proteome</keyword>
<protein>
    <recommendedName>
        <fullName evidence="4">PDZ domain-containing protein</fullName>
    </recommendedName>
</protein>
<dbReference type="Proteomes" id="UP000751190">
    <property type="component" value="Unassembled WGS sequence"/>
</dbReference>
<dbReference type="PRINTS" id="PR00834">
    <property type="entry name" value="PROTEASES2C"/>
</dbReference>
<proteinExistence type="inferred from homology"/>
<dbReference type="InterPro" id="IPR051201">
    <property type="entry name" value="Chloro_Bact_Ser_Proteases"/>
</dbReference>
<dbReference type="InterPro" id="IPR043504">
    <property type="entry name" value="Peptidase_S1_PA_chymotrypsin"/>
</dbReference>
<dbReference type="AlphaFoldDB" id="A0A8J6CAR6"/>
<dbReference type="SMART" id="SM00228">
    <property type="entry name" value="PDZ"/>
    <property type="match status" value="1"/>
</dbReference>
<evidence type="ECO:0000256" key="2">
    <source>
        <dbReference type="ARBA" id="ARBA00022670"/>
    </source>
</evidence>
<sequence length="443" mass="45739">MRTAIQTCRAPAHVVPRLRERAGCGAVVMAAETSRRSTLVSLALASASVLGPPGAERASAFGLSSLRQLDRSIEQIFQKNTPSVVFISTYTQARSTFDLNSMIEVPQGTGSGIVWDADGHVVTNYHVIRAAQEAKVTVTREGGMRQVYDARLVGANPDKDVAVLQLLPLRGESAVRTTPVRVGSSNSLHVGQVVFAIGNPFGLDHTLTMGVVSGLGREMLSPSRRPITNVIQTDAAINPGNSGGVLLDIEGRLIGMNTAIYSTSGTSAGIGFAIPADTLGVQVRSILSRGLATRAVLGIAVLAGAQLRALGIEGGVLVLTVPPNSEAALGGLRGSVRDASGAVDIGDVIVECDGAAINSETDLFRALDSHQPGDVVKVVVLRGLQNILPESATGLAAPRPSGPADAKPPAIERKELRVKLSAVDIPVPLAGTVGNPAASLGLP</sequence>
<evidence type="ECO:0000256" key="1">
    <source>
        <dbReference type="ARBA" id="ARBA00010541"/>
    </source>
</evidence>
<dbReference type="Gene3D" id="2.40.10.10">
    <property type="entry name" value="Trypsin-like serine proteases"/>
    <property type="match status" value="2"/>
</dbReference>
<dbReference type="Pfam" id="PF13180">
    <property type="entry name" value="PDZ_2"/>
    <property type="match status" value="1"/>
</dbReference>
<accession>A0A8J6CAR6</accession>
<feature type="domain" description="PDZ" evidence="4">
    <location>
        <begin position="295"/>
        <end position="384"/>
    </location>
</feature>
<comment type="similarity">
    <text evidence="1">Belongs to the peptidase S1C family.</text>
</comment>
<dbReference type="PANTHER" id="PTHR43343">
    <property type="entry name" value="PEPTIDASE S12"/>
    <property type="match status" value="1"/>
</dbReference>
<keyword evidence="3" id="KW-0378">Hydrolase</keyword>